<dbReference type="GO" id="GO:0032259">
    <property type="term" value="P:methylation"/>
    <property type="evidence" value="ECO:0007669"/>
    <property type="project" value="UniProtKB-KW"/>
</dbReference>
<dbReference type="Pfam" id="PF02195">
    <property type="entry name" value="ParB_N"/>
    <property type="match status" value="1"/>
</dbReference>
<dbReference type="GO" id="GO:0008170">
    <property type="term" value="F:N-methyltransferase activity"/>
    <property type="evidence" value="ECO:0007669"/>
    <property type="project" value="InterPro"/>
</dbReference>
<dbReference type="InterPro" id="IPR050336">
    <property type="entry name" value="Chromosome_partition/occlusion"/>
</dbReference>
<dbReference type="GO" id="GO:0045881">
    <property type="term" value="P:positive regulation of sporulation resulting in formation of a cellular spore"/>
    <property type="evidence" value="ECO:0007669"/>
    <property type="project" value="TreeGrafter"/>
</dbReference>
<dbReference type="SUPFAM" id="SSF110849">
    <property type="entry name" value="ParB/Sulfiredoxin"/>
    <property type="match status" value="1"/>
</dbReference>
<dbReference type="Gene3D" id="3.90.1530.10">
    <property type="entry name" value="Conserved hypothetical protein from pyrococcus furiosus pfu- 392566-001, ParB domain"/>
    <property type="match status" value="1"/>
</dbReference>
<dbReference type="SMART" id="SM00470">
    <property type="entry name" value="ParB"/>
    <property type="match status" value="1"/>
</dbReference>
<evidence type="ECO:0000313" key="4">
    <source>
        <dbReference type="EMBL" id="QJA93462.1"/>
    </source>
</evidence>
<protein>
    <submittedName>
        <fullName evidence="4">Putative methyltransferase</fullName>
    </submittedName>
</protein>
<evidence type="ECO:0000256" key="1">
    <source>
        <dbReference type="ARBA" id="ARBA00022603"/>
    </source>
</evidence>
<dbReference type="Pfam" id="PF01555">
    <property type="entry name" value="N6_N4_Mtase"/>
    <property type="match status" value="1"/>
</dbReference>
<accession>A0A6M3LIR6</accession>
<dbReference type="Gene3D" id="3.40.50.150">
    <property type="entry name" value="Vaccinia Virus protein VP39"/>
    <property type="match status" value="1"/>
</dbReference>
<dbReference type="InterPro" id="IPR003115">
    <property type="entry name" value="ParB_N"/>
</dbReference>
<dbReference type="InterPro" id="IPR001091">
    <property type="entry name" value="RM_Methyltransferase"/>
</dbReference>
<evidence type="ECO:0000256" key="2">
    <source>
        <dbReference type="ARBA" id="ARBA00022679"/>
    </source>
</evidence>
<sequence length="426" mass="48138">MPTINIHQIRITNRQRKTIVVNDIEKLAESIRLIGLMHPIVIDNDNNLIAGECRIRAYQYLGRSEIECTRFSDLTAWDRSVMELEENLRRTNLTYAEEVLAVKKLHDLHQQKHGTIPTLGGEGKYPVWKLEDTATLLGISTGNISQKVQLATAIEKNPELGKLKSETQAWNTFQRGQEIKTRQLMARLITAKQAEDKPIGESDSKFESFTDSGITIYQASCLDIIPTLDDNSINCLLTDPPWQVEFDSTFMSDTDQNMLDLTASMLEMVKSKLSPGALCWMFCASKHLVKGTIYSMIQKLGYSMFEQFFIWYKPQTAHSSHPYNELKNDYEPAILFSKSTARSFNFPMYAVKSASSPSRKVHPAQKPDEVIELIVSNSTTKHELVLDPFCGSGRVGAVCKKLGRRAIMVDSDSRWFSSAVLEVKNA</sequence>
<reference evidence="4" key="1">
    <citation type="submission" date="2020-03" db="EMBL/GenBank/DDBJ databases">
        <title>The deep terrestrial virosphere.</title>
        <authorList>
            <person name="Holmfeldt K."/>
            <person name="Nilsson E."/>
            <person name="Simone D."/>
            <person name="Lopez-Fernandez M."/>
            <person name="Wu X."/>
            <person name="de Brujin I."/>
            <person name="Lundin D."/>
            <person name="Andersson A."/>
            <person name="Bertilsson S."/>
            <person name="Dopson M."/>
        </authorList>
    </citation>
    <scope>NUCLEOTIDE SEQUENCE</scope>
    <source>
        <strain evidence="4">MM415B04215</strain>
    </source>
</reference>
<dbReference type="AlphaFoldDB" id="A0A6M3LIR6"/>
<dbReference type="EMBL" id="MT143151">
    <property type="protein sequence ID" value="QJA93462.1"/>
    <property type="molecule type" value="Genomic_DNA"/>
</dbReference>
<dbReference type="GO" id="GO:0007059">
    <property type="term" value="P:chromosome segregation"/>
    <property type="evidence" value="ECO:0007669"/>
    <property type="project" value="TreeGrafter"/>
</dbReference>
<dbReference type="GO" id="GO:0005694">
    <property type="term" value="C:chromosome"/>
    <property type="evidence" value="ECO:0007669"/>
    <property type="project" value="TreeGrafter"/>
</dbReference>
<dbReference type="PANTHER" id="PTHR33375">
    <property type="entry name" value="CHROMOSOME-PARTITIONING PROTEIN PARB-RELATED"/>
    <property type="match status" value="1"/>
</dbReference>
<dbReference type="InterPro" id="IPR002941">
    <property type="entry name" value="DNA_methylase_N4/N6"/>
</dbReference>
<dbReference type="PANTHER" id="PTHR33375:SF1">
    <property type="entry name" value="CHROMOSOME-PARTITIONING PROTEIN PARB-RELATED"/>
    <property type="match status" value="1"/>
</dbReference>
<dbReference type="PRINTS" id="PR00508">
    <property type="entry name" value="S21N4MTFRASE"/>
</dbReference>
<gene>
    <name evidence="4" type="ORF">MM415B04215_0004</name>
</gene>
<keyword evidence="1 4" id="KW-0489">Methyltransferase</keyword>
<dbReference type="SUPFAM" id="SSF53335">
    <property type="entry name" value="S-adenosyl-L-methionine-dependent methyltransferases"/>
    <property type="match status" value="1"/>
</dbReference>
<proteinExistence type="predicted"/>
<feature type="domain" description="ParB-like N-terminal" evidence="3">
    <location>
        <begin position="2"/>
        <end position="88"/>
    </location>
</feature>
<organism evidence="4">
    <name type="scientific">viral metagenome</name>
    <dbReference type="NCBI Taxonomy" id="1070528"/>
    <lineage>
        <taxon>unclassified sequences</taxon>
        <taxon>metagenomes</taxon>
        <taxon>organismal metagenomes</taxon>
    </lineage>
</organism>
<evidence type="ECO:0000259" key="3">
    <source>
        <dbReference type="SMART" id="SM00470"/>
    </source>
</evidence>
<keyword evidence="2 4" id="KW-0808">Transferase</keyword>
<name>A0A6M3LIR6_9ZZZZ</name>
<dbReference type="GO" id="GO:0003677">
    <property type="term" value="F:DNA binding"/>
    <property type="evidence" value="ECO:0007669"/>
    <property type="project" value="InterPro"/>
</dbReference>
<dbReference type="InterPro" id="IPR029063">
    <property type="entry name" value="SAM-dependent_MTases_sf"/>
</dbReference>
<dbReference type="InterPro" id="IPR036086">
    <property type="entry name" value="ParB/Sulfiredoxin_sf"/>
</dbReference>